<gene>
    <name evidence="2" type="ORF">IU459_21735</name>
</gene>
<proteinExistence type="predicted"/>
<dbReference type="InterPro" id="IPR016040">
    <property type="entry name" value="NAD(P)-bd_dom"/>
</dbReference>
<dbReference type="Pfam" id="PF13460">
    <property type="entry name" value="NAD_binding_10"/>
    <property type="match status" value="1"/>
</dbReference>
<evidence type="ECO:0000259" key="1">
    <source>
        <dbReference type="Pfam" id="PF13460"/>
    </source>
</evidence>
<name>A0ABS0CU54_9NOCA</name>
<sequence length="213" mass="22354">MRITVFGAAGDVGRRVVAEALAREHEVTAVVRDPARATTVPAEALVRQGDASRLDDVVSLSTGQDLVITATRPALGREHELPTVTSVLLAGLARTGVRLLVVGGAATLTVPGAGDVTLHETPDFPAELRGIAQACADQLALCRADTAADWTYLSPPAELVPGERTGTYRLGTDELLARADGLSAISMEDFAVALLDEAERPAHRRTRFTVVAA</sequence>
<dbReference type="EMBL" id="JADLQX010000016">
    <property type="protein sequence ID" value="MBF6300145.1"/>
    <property type="molecule type" value="Genomic_DNA"/>
</dbReference>
<organism evidence="2 3">
    <name type="scientific">Nocardia amamiensis</name>
    <dbReference type="NCBI Taxonomy" id="404578"/>
    <lineage>
        <taxon>Bacteria</taxon>
        <taxon>Bacillati</taxon>
        <taxon>Actinomycetota</taxon>
        <taxon>Actinomycetes</taxon>
        <taxon>Mycobacteriales</taxon>
        <taxon>Nocardiaceae</taxon>
        <taxon>Nocardia</taxon>
    </lineage>
</organism>
<reference evidence="2 3" key="1">
    <citation type="submission" date="2020-10" db="EMBL/GenBank/DDBJ databases">
        <title>Identification of Nocardia species via Next-generation sequencing and recognition of intraspecies genetic diversity.</title>
        <authorList>
            <person name="Li P."/>
            <person name="Li P."/>
            <person name="Lu B."/>
        </authorList>
    </citation>
    <scope>NUCLEOTIDE SEQUENCE [LARGE SCALE GENOMIC DNA]</scope>
    <source>
        <strain evidence="2 3">BJ06-0157</strain>
    </source>
</reference>
<dbReference type="PANTHER" id="PTHR43355:SF2">
    <property type="entry name" value="FLAVIN REDUCTASE (NADPH)"/>
    <property type="match status" value="1"/>
</dbReference>
<comment type="caution">
    <text evidence="2">The sequence shown here is derived from an EMBL/GenBank/DDBJ whole genome shotgun (WGS) entry which is preliminary data.</text>
</comment>
<dbReference type="InterPro" id="IPR051606">
    <property type="entry name" value="Polyketide_Oxido-like"/>
</dbReference>
<keyword evidence="3" id="KW-1185">Reference proteome</keyword>
<accession>A0ABS0CU54</accession>
<protein>
    <submittedName>
        <fullName evidence="2">NAD(P)H-binding protein</fullName>
    </submittedName>
</protein>
<feature type="domain" description="NAD(P)-binding" evidence="1">
    <location>
        <begin position="7"/>
        <end position="197"/>
    </location>
</feature>
<evidence type="ECO:0000313" key="2">
    <source>
        <dbReference type="EMBL" id="MBF6300145.1"/>
    </source>
</evidence>
<evidence type="ECO:0000313" key="3">
    <source>
        <dbReference type="Proteomes" id="UP000702209"/>
    </source>
</evidence>
<dbReference type="SUPFAM" id="SSF51735">
    <property type="entry name" value="NAD(P)-binding Rossmann-fold domains"/>
    <property type="match status" value="1"/>
</dbReference>
<dbReference type="Gene3D" id="3.40.50.720">
    <property type="entry name" value="NAD(P)-binding Rossmann-like Domain"/>
    <property type="match status" value="1"/>
</dbReference>
<dbReference type="InterPro" id="IPR036291">
    <property type="entry name" value="NAD(P)-bd_dom_sf"/>
</dbReference>
<dbReference type="Proteomes" id="UP000702209">
    <property type="component" value="Unassembled WGS sequence"/>
</dbReference>
<dbReference type="PANTHER" id="PTHR43355">
    <property type="entry name" value="FLAVIN REDUCTASE (NADPH)"/>
    <property type="match status" value="1"/>
</dbReference>
<dbReference type="RefSeq" id="WP_195131392.1">
    <property type="nucleotide sequence ID" value="NZ_JADLQX010000016.1"/>
</dbReference>